<evidence type="ECO:0000256" key="2">
    <source>
        <dbReference type="ARBA" id="ARBA00012720"/>
    </source>
</evidence>
<dbReference type="Pfam" id="PF06831">
    <property type="entry name" value="H2TH"/>
    <property type="match status" value="1"/>
</dbReference>
<dbReference type="AlphaFoldDB" id="A0A3N2D306"/>
<evidence type="ECO:0000256" key="12">
    <source>
        <dbReference type="ARBA" id="ARBA00023295"/>
    </source>
</evidence>
<keyword evidence="8" id="KW-0238">DNA-binding</keyword>
<keyword evidence="3" id="KW-0479">Metal-binding</keyword>
<dbReference type="InterPro" id="IPR010979">
    <property type="entry name" value="Ribosomal_uS13-like_H2TH"/>
</dbReference>
<evidence type="ECO:0000256" key="4">
    <source>
        <dbReference type="ARBA" id="ARBA00022763"/>
    </source>
</evidence>
<keyword evidence="16" id="KW-0255">Endonuclease</keyword>
<evidence type="ECO:0000256" key="8">
    <source>
        <dbReference type="ARBA" id="ARBA00023125"/>
    </source>
</evidence>
<dbReference type="InterPro" id="IPR015886">
    <property type="entry name" value="H2TH_FPG"/>
</dbReference>
<feature type="domain" description="FPG-type" evidence="14">
    <location>
        <begin position="219"/>
        <end position="257"/>
    </location>
</feature>
<dbReference type="EMBL" id="RKHQ01000002">
    <property type="protein sequence ID" value="ROR93884.1"/>
    <property type="molecule type" value="Genomic_DNA"/>
</dbReference>
<evidence type="ECO:0000256" key="6">
    <source>
        <dbReference type="ARBA" id="ARBA00022801"/>
    </source>
</evidence>
<keyword evidence="6" id="KW-0378">Hydrolase</keyword>
<dbReference type="Proteomes" id="UP000275356">
    <property type="component" value="Unassembled WGS sequence"/>
</dbReference>
<evidence type="ECO:0000256" key="5">
    <source>
        <dbReference type="ARBA" id="ARBA00022771"/>
    </source>
</evidence>
<dbReference type="SUPFAM" id="SSF81624">
    <property type="entry name" value="N-terminal domain of MutM-like DNA repair proteins"/>
    <property type="match status" value="1"/>
</dbReference>
<dbReference type="PROSITE" id="PS51068">
    <property type="entry name" value="FPG_CAT"/>
    <property type="match status" value="1"/>
</dbReference>
<evidence type="ECO:0000256" key="9">
    <source>
        <dbReference type="ARBA" id="ARBA00023204"/>
    </source>
</evidence>
<evidence type="ECO:0000313" key="17">
    <source>
        <dbReference type="Proteomes" id="UP000275356"/>
    </source>
</evidence>
<keyword evidence="17" id="KW-1185">Reference proteome</keyword>
<evidence type="ECO:0000313" key="16">
    <source>
        <dbReference type="EMBL" id="ROR93884.1"/>
    </source>
</evidence>
<keyword evidence="4" id="KW-0227">DNA damage</keyword>
<dbReference type="CDD" id="cd08971">
    <property type="entry name" value="AcNei2_N"/>
    <property type="match status" value="1"/>
</dbReference>
<evidence type="ECO:0000256" key="3">
    <source>
        <dbReference type="ARBA" id="ARBA00022723"/>
    </source>
</evidence>
<dbReference type="SUPFAM" id="SSF46946">
    <property type="entry name" value="S13-like H2TH domain"/>
    <property type="match status" value="1"/>
</dbReference>
<evidence type="ECO:0000259" key="15">
    <source>
        <dbReference type="PROSITE" id="PS51068"/>
    </source>
</evidence>
<name>A0A3N2D306_9MICO</name>
<dbReference type="InterPro" id="IPR012319">
    <property type="entry name" value="FPG_cat"/>
</dbReference>
<evidence type="ECO:0000256" key="11">
    <source>
        <dbReference type="ARBA" id="ARBA00023268"/>
    </source>
</evidence>
<dbReference type="InterPro" id="IPR035937">
    <property type="entry name" value="FPG_N"/>
</dbReference>
<reference evidence="16 17" key="1">
    <citation type="submission" date="2018-11" db="EMBL/GenBank/DDBJ databases">
        <title>Sequencing the genomes of 1000 actinobacteria strains.</title>
        <authorList>
            <person name="Klenk H.-P."/>
        </authorList>
    </citation>
    <scope>NUCLEOTIDE SEQUENCE [LARGE SCALE GENOMIC DNA]</scope>
    <source>
        <strain evidence="16 17">DSM 13521</strain>
    </source>
</reference>
<feature type="domain" description="Formamidopyrimidine-DNA glycosylase catalytic" evidence="15">
    <location>
        <begin position="2"/>
        <end position="152"/>
    </location>
</feature>
<keyword evidence="16" id="KW-0540">Nuclease</keyword>
<dbReference type="InterPro" id="IPR044090">
    <property type="entry name" value="Nei2_N"/>
</dbReference>
<gene>
    <name evidence="16" type="ORF">EDD28_3312</name>
</gene>
<comment type="caution">
    <text evidence="16">The sequence shown here is derived from an EMBL/GenBank/DDBJ whole genome shotgun (WGS) entry which is preliminary data.</text>
</comment>
<dbReference type="GO" id="GO:0140078">
    <property type="term" value="F:class I DNA-(apurinic or apyrimidinic site) endonuclease activity"/>
    <property type="evidence" value="ECO:0007669"/>
    <property type="project" value="UniProtKB-EC"/>
</dbReference>
<dbReference type="PANTHER" id="PTHR42697">
    <property type="entry name" value="ENDONUCLEASE 8"/>
    <property type="match status" value="1"/>
</dbReference>
<evidence type="ECO:0000259" key="14">
    <source>
        <dbReference type="PROSITE" id="PS51066"/>
    </source>
</evidence>
<evidence type="ECO:0000256" key="10">
    <source>
        <dbReference type="ARBA" id="ARBA00023239"/>
    </source>
</evidence>
<dbReference type="GO" id="GO:0000703">
    <property type="term" value="F:oxidized pyrimidine nucleobase lesion DNA N-glycosylase activity"/>
    <property type="evidence" value="ECO:0007669"/>
    <property type="project" value="TreeGrafter"/>
</dbReference>
<dbReference type="Pfam" id="PF01149">
    <property type="entry name" value="Fapy_DNA_glyco"/>
    <property type="match status" value="1"/>
</dbReference>
<dbReference type="Gene3D" id="3.20.190.10">
    <property type="entry name" value="MutM-like, N-terminal"/>
    <property type="match status" value="1"/>
</dbReference>
<keyword evidence="11" id="KW-0511">Multifunctional enzyme</keyword>
<dbReference type="SMART" id="SM00898">
    <property type="entry name" value="Fapy_DNA_glyco"/>
    <property type="match status" value="1"/>
</dbReference>
<comment type="similarity">
    <text evidence="1">Belongs to the FPG family.</text>
</comment>
<dbReference type="GO" id="GO:0006284">
    <property type="term" value="P:base-excision repair"/>
    <property type="evidence" value="ECO:0007669"/>
    <property type="project" value="InterPro"/>
</dbReference>
<dbReference type="Gene3D" id="1.10.8.50">
    <property type="match status" value="1"/>
</dbReference>
<sequence>MPEGDAVARTAARLTRALADGPLVRAELRWGGLGDVDLLGRRSLGTVSYGKHLLTRFDDGQTLRSHLRMDGMWYVDPTSRAASRDGGPDTRAVLATRVWTCRGRLLGMLDLVRTRDEPRLLAHLGPDLMAEDAETTLEPAVQRMAADPRGIGEVLLDQTVAAGIGTIWTSETLFRHEVSPWRPADRVDGAAILMTASRLMRASAAAPAAPGTPGSVPAGVYGREHAPCPRCGTPVARGMVGRAPTARRVFYCPTCQRV</sequence>
<dbReference type="EC" id="4.2.99.18" evidence="2"/>
<dbReference type="PANTHER" id="PTHR42697:SF1">
    <property type="entry name" value="ENDONUCLEASE 8"/>
    <property type="match status" value="1"/>
</dbReference>
<keyword evidence="7" id="KW-0862">Zinc</keyword>
<evidence type="ECO:0000256" key="13">
    <source>
        <dbReference type="PROSITE-ProRule" id="PRU00391"/>
    </source>
</evidence>
<accession>A0A3N2D306</accession>
<dbReference type="InterPro" id="IPR000214">
    <property type="entry name" value="Znf_DNA_glyclase/AP_lyase"/>
</dbReference>
<protein>
    <recommendedName>
        <fullName evidence="2">DNA-(apurinic or apyrimidinic site) lyase</fullName>
        <ecNumber evidence="2">4.2.99.18</ecNumber>
    </recommendedName>
</protein>
<dbReference type="GO" id="GO:0003684">
    <property type="term" value="F:damaged DNA binding"/>
    <property type="evidence" value="ECO:0007669"/>
    <property type="project" value="InterPro"/>
</dbReference>
<dbReference type="GO" id="GO:0008270">
    <property type="term" value="F:zinc ion binding"/>
    <property type="evidence" value="ECO:0007669"/>
    <property type="project" value="UniProtKB-KW"/>
</dbReference>
<keyword evidence="12" id="KW-0326">Glycosidase</keyword>
<dbReference type="PROSITE" id="PS51066">
    <property type="entry name" value="ZF_FPG_2"/>
    <property type="match status" value="1"/>
</dbReference>
<dbReference type="SMART" id="SM01232">
    <property type="entry name" value="H2TH"/>
    <property type="match status" value="1"/>
</dbReference>
<evidence type="ECO:0000256" key="7">
    <source>
        <dbReference type="ARBA" id="ARBA00022833"/>
    </source>
</evidence>
<keyword evidence="5 13" id="KW-0863">Zinc-finger</keyword>
<keyword evidence="10" id="KW-0456">Lyase</keyword>
<dbReference type="SUPFAM" id="SSF57716">
    <property type="entry name" value="Glucocorticoid receptor-like (DNA-binding domain)"/>
    <property type="match status" value="1"/>
</dbReference>
<proteinExistence type="inferred from homology"/>
<evidence type="ECO:0000256" key="1">
    <source>
        <dbReference type="ARBA" id="ARBA00009409"/>
    </source>
</evidence>
<organism evidence="16 17">
    <name type="scientific">Salana multivorans</name>
    <dbReference type="NCBI Taxonomy" id="120377"/>
    <lineage>
        <taxon>Bacteria</taxon>
        <taxon>Bacillati</taxon>
        <taxon>Actinomycetota</taxon>
        <taxon>Actinomycetes</taxon>
        <taxon>Micrococcales</taxon>
        <taxon>Beutenbergiaceae</taxon>
        <taxon>Salana</taxon>
    </lineage>
</organism>
<keyword evidence="9" id="KW-0234">DNA repair</keyword>
<dbReference type="OrthoDB" id="9800855at2"/>
<dbReference type="RefSeq" id="WP_123740765.1">
    <property type="nucleotide sequence ID" value="NZ_RKHQ01000002.1"/>
</dbReference>